<keyword evidence="1" id="KW-0677">Repeat</keyword>
<evidence type="ECO:0000259" key="4">
    <source>
        <dbReference type="Pfam" id="PF08144"/>
    </source>
</evidence>
<dbReference type="EMBL" id="SDEE01000832">
    <property type="protein sequence ID" value="RXW13784.1"/>
    <property type="molecule type" value="Genomic_DNA"/>
</dbReference>
<dbReference type="InterPro" id="IPR040059">
    <property type="entry name" value="PUM3"/>
</dbReference>
<dbReference type="SUPFAM" id="SSF48371">
    <property type="entry name" value="ARM repeat"/>
    <property type="match status" value="1"/>
</dbReference>
<feature type="domain" description="CPL" evidence="4">
    <location>
        <begin position="219"/>
        <end position="257"/>
    </location>
</feature>
<evidence type="ECO:0000313" key="6">
    <source>
        <dbReference type="Proteomes" id="UP000290288"/>
    </source>
</evidence>
<dbReference type="OrthoDB" id="497380at2759"/>
<dbReference type="Gene3D" id="1.25.10.10">
    <property type="entry name" value="Leucine-rich Repeat Variant"/>
    <property type="match status" value="1"/>
</dbReference>
<dbReference type="AlphaFoldDB" id="A0A4Q2D5X8"/>
<keyword evidence="6" id="KW-1185">Reference proteome</keyword>
<accession>A0A4Q2D5X8</accession>
<dbReference type="Pfam" id="PF08144">
    <property type="entry name" value="CPL"/>
    <property type="match status" value="1"/>
</dbReference>
<protein>
    <recommendedName>
        <fullName evidence="4">CPL domain-containing protein</fullName>
    </recommendedName>
</protein>
<gene>
    <name evidence="5" type="ORF">EST38_g12072</name>
</gene>
<evidence type="ECO:0000256" key="3">
    <source>
        <dbReference type="PROSITE-ProRule" id="PRU00317"/>
    </source>
</evidence>
<dbReference type="InterPro" id="IPR016024">
    <property type="entry name" value="ARM-type_fold"/>
</dbReference>
<evidence type="ECO:0000256" key="1">
    <source>
        <dbReference type="ARBA" id="ARBA00022737"/>
    </source>
</evidence>
<name>A0A4Q2D5X8_9AGAR</name>
<keyword evidence="2" id="KW-0694">RNA-binding</keyword>
<dbReference type="PANTHER" id="PTHR13389:SF0">
    <property type="entry name" value="PUMILIO HOMOLOG 3"/>
    <property type="match status" value="1"/>
</dbReference>
<reference evidence="5 6" key="1">
    <citation type="submission" date="2019-01" db="EMBL/GenBank/DDBJ databases">
        <title>Draft genome sequence of Psathyrella aberdarensis IHI B618.</title>
        <authorList>
            <person name="Buettner E."/>
            <person name="Kellner H."/>
        </authorList>
    </citation>
    <scope>NUCLEOTIDE SEQUENCE [LARGE SCALE GENOMIC DNA]</scope>
    <source>
        <strain evidence="5 6">IHI B618</strain>
    </source>
</reference>
<dbReference type="STRING" id="2316362.A0A4Q2D5X8"/>
<proteinExistence type="predicted"/>
<dbReference type="GO" id="GO:0003729">
    <property type="term" value="F:mRNA binding"/>
    <property type="evidence" value="ECO:0007669"/>
    <property type="project" value="TreeGrafter"/>
</dbReference>
<dbReference type="GO" id="GO:0006417">
    <property type="term" value="P:regulation of translation"/>
    <property type="evidence" value="ECO:0007669"/>
    <property type="project" value="TreeGrafter"/>
</dbReference>
<dbReference type="PROSITE" id="PS50302">
    <property type="entry name" value="PUM"/>
    <property type="match status" value="1"/>
</dbReference>
<sequence length="266" mass="30018">MLLEFQPQVLRLLLHEATSFLADALELYANAHVRLILLRDFYGKEATLFTLTTGSNEEKAKKRRKDWLGLLKALTSSGNGILSLLKENLTTIFNNPSKGATTHAIVHRVLWEYLNALSGLPDEAEQEKLRREIFEICQDVVAEMVHTKDGSRVVREFLAYGTAKDRKQILKPHIERMYFDEAQNVVFSAPNVTDDTKLSSESLVSEIVDAALKLYTTVQGRRSLLYLVIPRSRQHFTPAQISFLSESDPIRAKNSKKGISSGESEV</sequence>
<dbReference type="InterPro" id="IPR011989">
    <property type="entry name" value="ARM-like"/>
</dbReference>
<evidence type="ECO:0000313" key="5">
    <source>
        <dbReference type="EMBL" id="RXW13784.1"/>
    </source>
</evidence>
<dbReference type="InterPro" id="IPR001313">
    <property type="entry name" value="Pumilio_RNA-bd_rpt"/>
</dbReference>
<dbReference type="GO" id="GO:0005730">
    <property type="term" value="C:nucleolus"/>
    <property type="evidence" value="ECO:0007669"/>
    <property type="project" value="TreeGrafter"/>
</dbReference>
<organism evidence="5 6">
    <name type="scientific">Candolleomyces aberdarensis</name>
    <dbReference type="NCBI Taxonomy" id="2316362"/>
    <lineage>
        <taxon>Eukaryota</taxon>
        <taxon>Fungi</taxon>
        <taxon>Dikarya</taxon>
        <taxon>Basidiomycota</taxon>
        <taxon>Agaricomycotina</taxon>
        <taxon>Agaricomycetes</taxon>
        <taxon>Agaricomycetidae</taxon>
        <taxon>Agaricales</taxon>
        <taxon>Agaricineae</taxon>
        <taxon>Psathyrellaceae</taxon>
        <taxon>Candolleomyces</taxon>
    </lineage>
</organism>
<dbReference type="PANTHER" id="PTHR13389">
    <property type="entry name" value="PUMILIO HOMOLOG 3"/>
    <property type="match status" value="1"/>
</dbReference>
<feature type="repeat" description="Pumilio" evidence="3">
    <location>
        <begin position="135"/>
        <end position="171"/>
    </location>
</feature>
<evidence type="ECO:0000256" key="2">
    <source>
        <dbReference type="ARBA" id="ARBA00022884"/>
    </source>
</evidence>
<comment type="caution">
    <text evidence="5">The sequence shown here is derived from an EMBL/GenBank/DDBJ whole genome shotgun (WGS) entry which is preliminary data.</text>
</comment>
<dbReference type="Proteomes" id="UP000290288">
    <property type="component" value="Unassembled WGS sequence"/>
</dbReference>
<dbReference type="InterPro" id="IPR012959">
    <property type="entry name" value="CPL_dom"/>
</dbReference>